<organism evidence="6 7">
    <name type="scientific">candidate division KSB3 bacterium</name>
    <dbReference type="NCBI Taxonomy" id="2044937"/>
    <lineage>
        <taxon>Bacteria</taxon>
        <taxon>candidate division KSB3</taxon>
    </lineage>
</organism>
<dbReference type="PANTHER" id="PTHR42774:SF3">
    <property type="entry name" value="KETOHEXOKINASE"/>
    <property type="match status" value="1"/>
</dbReference>
<dbReference type="InterPro" id="IPR052562">
    <property type="entry name" value="Ketohexokinase-related"/>
</dbReference>
<dbReference type="InterPro" id="IPR029056">
    <property type="entry name" value="Ribokinase-like"/>
</dbReference>
<proteinExistence type="inferred from homology"/>
<dbReference type="PROSITE" id="PS00584">
    <property type="entry name" value="PFKB_KINASES_2"/>
    <property type="match status" value="1"/>
</dbReference>
<evidence type="ECO:0000256" key="4">
    <source>
        <dbReference type="RuleBase" id="RU003704"/>
    </source>
</evidence>
<dbReference type="PRINTS" id="PR00990">
    <property type="entry name" value="RIBOKINASE"/>
</dbReference>
<comment type="similarity">
    <text evidence="1 4">Belongs to the carbohydrate kinase PfkB family.</text>
</comment>
<evidence type="ECO:0000256" key="3">
    <source>
        <dbReference type="ARBA" id="ARBA00022777"/>
    </source>
</evidence>
<evidence type="ECO:0000259" key="5">
    <source>
        <dbReference type="Pfam" id="PF00294"/>
    </source>
</evidence>
<dbReference type="InterPro" id="IPR002173">
    <property type="entry name" value="Carboh/pur_kinase_PfkB_CS"/>
</dbReference>
<gene>
    <name evidence="6" type="ORF">CSA56_08405</name>
</gene>
<sequence length="305" mass="32894">MVKILGVGGVCIDQLAVVPRMPKWDDVEHISRYMMQQGGIVATAMVAAARLGEPTEFIGGIGDDDAGQYALKHFEQEQVEAKRVSIIEQAHTAFSFVLVHEKTGKRTIIHHRGVQRLAALPLPPLDLTGIEFLHLDGYWIETALQTARQAKTLGITTIIDPSSICIHKTPQNEELLTLMDYIVPGAGFATAFTHKTQPAETAKVFLQYGCKAVILTNGEQGCLVFTQDGHDHIPAFPVSTVDTTGAGDTFHGAFVAGLSKGYPLLKAVQFASAVAALKCTKLGGQSGIPTFQETQEFLAERGVTL</sequence>
<accession>A0A2G6KFH4</accession>
<dbReference type="Gene3D" id="3.40.1190.20">
    <property type="match status" value="1"/>
</dbReference>
<protein>
    <recommendedName>
        <fullName evidence="5">Carbohydrate kinase PfkB domain-containing protein</fullName>
    </recommendedName>
</protein>
<dbReference type="AlphaFoldDB" id="A0A2G6KFH4"/>
<keyword evidence="2 4" id="KW-0808">Transferase</keyword>
<feature type="domain" description="Carbohydrate kinase PfkB" evidence="5">
    <location>
        <begin position="4"/>
        <end position="290"/>
    </location>
</feature>
<keyword evidence="3 4" id="KW-0418">Kinase</keyword>
<evidence type="ECO:0000256" key="1">
    <source>
        <dbReference type="ARBA" id="ARBA00010688"/>
    </source>
</evidence>
<dbReference type="InterPro" id="IPR002139">
    <property type="entry name" value="Ribo/fructo_kinase"/>
</dbReference>
<comment type="caution">
    <text evidence="6">The sequence shown here is derived from an EMBL/GenBank/DDBJ whole genome shotgun (WGS) entry which is preliminary data.</text>
</comment>
<dbReference type="InterPro" id="IPR011611">
    <property type="entry name" value="PfkB_dom"/>
</dbReference>
<dbReference type="EMBL" id="PDSK01000091">
    <property type="protein sequence ID" value="PIE34150.1"/>
    <property type="molecule type" value="Genomic_DNA"/>
</dbReference>
<evidence type="ECO:0000313" key="7">
    <source>
        <dbReference type="Proteomes" id="UP000230821"/>
    </source>
</evidence>
<evidence type="ECO:0000256" key="2">
    <source>
        <dbReference type="ARBA" id="ARBA00022679"/>
    </source>
</evidence>
<name>A0A2G6KFH4_9BACT</name>
<reference evidence="6 7" key="1">
    <citation type="submission" date="2017-10" db="EMBL/GenBank/DDBJ databases">
        <title>Novel microbial diversity and functional potential in the marine mammal oral microbiome.</title>
        <authorList>
            <person name="Dudek N.K."/>
            <person name="Sun C.L."/>
            <person name="Burstein D."/>
            <person name="Kantor R.S."/>
            <person name="Aliaga Goltsman D.S."/>
            <person name="Bik E.M."/>
            <person name="Thomas B.C."/>
            <person name="Banfield J.F."/>
            <person name="Relman D.A."/>
        </authorList>
    </citation>
    <scope>NUCLEOTIDE SEQUENCE [LARGE SCALE GENOMIC DNA]</scope>
    <source>
        <strain evidence="6">DOLJORAL78_47_16</strain>
    </source>
</reference>
<dbReference type="Proteomes" id="UP000230821">
    <property type="component" value="Unassembled WGS sequence"/>
</dbReference>
<dbReference type="Pfam" id="PF00294">
    <property type="entry name" value="PfkB"/>
    <property type="match status" value="1"/>
</dbReference>
<dbReference type="GO" id="GO:0016301">
    <property type="term" value="F:kinase activity"/>
    <property type="evidence" value="ECO:0007669"/>
    <property type="project" value="UniProtKB-KW"/>
</dbReference>
<evidence type="ECO:0000313" key="6">
    <source>
        <dbReference type="EMBL" id="PIE34150.1"/>
    </source>
</evidence>
<dbReference type="SUPFAM" id="SSF53613">
    <property type="entry name" value="Ribokinase-like"/>
    <property type="match status" value="1"/>
</dbReference>
<dbReference type="PANTHER" id="PTHR42774">
    <property type="entry name" value="PHOSPHOTRANSFERASE SYSTEM TRANSPORT PROTEIN"/>
    <property type="match status" value="1"/>
</dbReference>